<dbReference type="InterPro" id="IPR051356">
    <property type="entry name" value="SOX/SOX-like_TF"/>
</dbReference>
<dbReference type="PROSITE" id="PS50118">
    <property type="entry name" value="HMG_BOX_2"/>
    <property type="match status" value="1"/>
</dbReference>
<keyword evidence="7" id="KW-1185">Reference proteome</keyword>
<reference evidence="6 7" key="1">
    <citation type="journal article" date="2020" name="Genome Biol. Evol.">
        <title>A new high-quality draft genome assembly of the Chinese cordyceps Ophiocordyceps sinensis.</title>
        <authorList>
            <person name="Shu R."/>
            <person name="Zhang J."/>
            <person name="Meng Q."/>
            <person name="Zhang H."/>
            <person name="Zhou G."/>
            <person name="Li M."/>
            <person name="Wu P."/>
            <person name="Zhao Y."/>
            <person name="Chen C."/>
            <person name="Qin Q."/>
        </authorList>
    </citation>
    <scope>NUCLEOTIDE SEQUENCE [LARGE SCALE GENOMIC DNA]</scope>
    <source>
        <strain evidence="6 7">IOZ07</strain>
    </source>
</reference>
<dbReference type="Proteomes" id="UP000557566">
    <property type="component" value="Unassembled WGS sequence"/>
</dbReference>
<organism evidence="6 7">
    <name type="scientific">Ophiocordyceps sinensis</name>
    <dbReference type="NCBI Taxonomy" id="72228"/>
    <lineage>
        <taxon>Eukaryota</taxon>
        <taxon>Fungi</taxon>
        <taxon>Dikarya</taxon>
        <taxon>Ascomycota</taxon>
        <taxon>Pezizomycotina</taxon>
        <taxon>Sordariomycetes</taxon>
        <taxon>Hypocreomycetidae</taxon>
        <taxon>Hypocreales</taxon>
        <taxon>Ophiocordycipitaceae</taxon>
        <taxon>Ophiocordyceps</taxon>
    </lineage>
</organism>
<dbReference type="PANTHER" id="PTHR45789">
    <property type="entry name" value="FI18025P1"/>
    <property type="match status" value="1"/>
</dbReference>
<keyword evidence="2 3" id="KW-0539">Nucleus</keyword>
<dbReference type="EMBL" id="JAAVMX010000004">
    <property type="protein sequence ID" value="KAF4509782.1"/>
    <property type="molecule type" value="Genomic_DNA"/>
</dbReference>
<dbReference type="SUPFAM" id="SSF47095">
    <property type="entry name" value="HMG-box"/>
    <property type="match status" value="1"/>
</dbReference>
<feature type="compositionally biased region" description="Basic and acidic residues" evidence="4">
    <location>
        <begin position="288"/>
        <end position="302"/>
    </location>
</feature>
<proteinExistence type="predicted"/>
<evidence type="ECO:0000313" key="7">
    <source>
        <dbReference type="Proteomes" id="UP000557566"/>
    </source>
</evidence>
<feature type="region of interest" description="Disordered" evidence="4">
    <location>
        <begin position="278"/>
        <end position="322"/>
    </location>
</feature>
<feature type="compositionally biased region" description="Polar residues" evidence="4">
    <location>
        <begin position="303"/>
        <end position="322"/>
    </location>
</feature>
<dbReference type="GO" id="GO:0000978">
    <property type="term" value="F:RNA polymerase II cis-regulatory region sequence-specific DNA binding"/>
    <property type="evidence" value="ECO:0007669"/>
    <property type="project" value="TreeGrafter"/>
</dbReference>
<comment type="caution">
    <text evidence="6">The sequence shown here is derived from an EMBL/GenBank/DDBJ whole genome shotgun (WGS) entry which is preliminary data.</text>
</comment>
<feature type="DNA-binding region" description="HMG box" evidence="3">
    <location>
        <begin position="209"/>
        <end position="281"/>
    </location>
</feature>
<accession>A0A8H4PSV9</accession>
<name>A0A8H4PSV9_9HYPO</name>
<evidence type="ECO:0000256" key="2">
    <source>
        <dbReference type="ARBA" id="ARBA00023242"/>
    </source>
</evidence>
<protein>
    <recommendedName>
        <fullName evidence="5">HMG box domain-containing protein</fullName>
    </recommendedName>
</protein>
<evidence type="ECO:0000259" key="5">
    <source>
        <dbReference type="PROSITE" id="PS50118"/>
    </source>
</evidence>
<evidence type="ECO:0000256" key="3">
    <source>
        <dbReference type="PROSITE-ProRule" id="PRU00267"/>
    </source>
</evidence>
<feature type="region of interest" description="Disordered" evidence="4">
    <location>
        <begin position="61"/>
        <end position="80"/>
    </location>
</feature>
<dbReference type="GO" id="GO:0005634">
    <property type="term" value="C:nucleus"/>
    <property type="evidence" value="ECO:0007669"/>
    <property type="project" value="UniProtKB-UniRule"/>
</dbReference>
<feature type="region of interest" description="Disordered" evidence="4">
    <location>
        <begin position="134"/>
        <end position="158"/>
    </location>
</feature>
<dbReference type="PANTHER" id="PTHR45789:SF2">
    <property type="entry name" value="FI18025P1"/>
    <property type="match status" value="1"/>
</dbReference>
<dbReference type="InterPro" id="IPR036910">
    <property type="entry name" value="HMG_box_dom_sf"/>
</dbReference>
<feature type="domain" description="HMG box" evidence="5">
    <location>
        <begin position="209"/>
        <end position="281"/>
    </location>
</feature>
<dbReference type="Pfam" id="PF00505">
    <property type="entry name" value="HMG_box"/>
    <property type="match status" value="1"/>
</dbReference>
<dbReference type="GO" id="GO:0000981">
    <property type="term" value="F:DNA-binding transcription factor activity, RNA polymerase II-specific"/>
    <property type="evidence" value="ECO:0007669"/>
    <property type="project" value="TreeGrafter"/>
</dbReference>
<dbReference type="InterPro" id="IPR009071">
    <property type="entry name" value="HMG_box_dom"/>
</dbReference>
<sequence>MGRIPLSPASSFDEMGQLEPFQDVAVGSSTSHPQPCVLLDESHQGFGSDYSTCHGTLSAKGLPPYTSNPQELPPPVGYHGSDASAGGVYGAERGQASYVGYAYPPYTPEMSPQVMAAVDDAMHTRSGLNTSKRLRSASSHQFKRSGVEKRHKLPKGAPKPIARRKTFQLPEPLSKTMVKRGNRDVFDVVGHVYRSNDVREKEALKEGKIKRPLNAFLLYRKHVITFVKKELLCVENKNNQQIVSQICGQSWKLETDEVKTRFKELALAEKTRHGQAFPNYKYTPKSVKRSDGDDNRKMERNNKLVTSGIQPYTTSGAGERFGTSSSPYMMAGHYSLGRRAEGAGVEAMAQQGLYGEDAYPCPSNMQPPPSLYEHHYLGQPGMSAIPEAGHGWGQGMPPVGSCAHSPHSQVEMHMGAQLRGNPSSSTNLYIDPTLLPGMGEATYSWLHREDGLRSHHGWQPHRKTADDMMAVMPDLDVNGAHNAYLRGGQSDWHVEPLDDTGHFNDWMAQEESAGA</sequence>
<dbReference type="CDD" id="cd01389">
    <property type="entry name" value="HMG-box_ROX1-like"/>
    <property type="match status" value="1"/>
</dbReference>
<dbReference type="SMART" id="SM00398">
    <property type="entry name" value="HMG"/>
    <property type="match status" value="1"/>
</dbReference>
<evidence type="ECO:0000313" key="6">
    <source>
        <dbReference type="EMBL" id="KAF4509782.1"/>
    </source>
</evidence>
<dbReference type="OrthoDB" id="2307332at2759"/>
<evidence type="ECO:0000256" key="4">
    <source>
        <dbReference type="SAM" id="MobiDB-lite"/>
    </source>
</evidence>
<gene>
    <name evidence="6" type="ORF">G6O67_003920</name>
</gene>
<evidence type="ECO:0000256" key="1">
    <source>
        <dbReference type="ARBA" id="ARBA00023125"/>
    </source>
</evidence>
<dbReference type="AlphaFoldDB" id="A0A8H4PSV9"/>
<dbReference type="Gene3D" id="1.10.30.10">
    <property type="entry name" value="High mobility group box domain"/>
    <property type="match status" value="1"/>
</dbReference>
<keyword evidence="1 3" id="KW-0238">DNA-binding</keyword>